<dbReference type="SUPFAM" id="SSF50044">
    <property type="entry name" value="SH3-domain"/>
    <property type="match status" value="1"/>
</dbReference>
<evidence type="ECO:0000256" key="4">
    <source>
        <dbReference type="SAM" id="MobiDB-lite"/>
    </source>
</evidence>
<keyword evidence="7" id="KW-1185">Reference proteome</keyword>
<protein>
    <recommendedName>
        <fullName evidence="5">SH3 domain-containing protein</fullName>
    </recommendedName>
</protein>
<keyword evidence="1 2" id="KW-0728">SH3 domain</keyword>
<dbReference type="InterPro" id="IPR036028">
    <property type="entry name" value="SH3-like_dom_sf"/>
</dbReference>
<sequence length="312" mass="33959">MAPLYKVRYTFRAEDEGELAVSKGDLVKLVIPSRLSAAADEVTAEEVSKDGWTLVETLAQPVRKGYVPTNYIVRSEENAATARESPSRNERNTLSAARPRTAGSDRGENLTSRMGSPRESSPTESSRVGPIRRLSDPRLPQHLLETLEASDATIDLGAAAGRYGSQHAAGMQPQAAPSPAPAAPRNASSYEPQYQQPHQLQPYQPPPTDAGTGAGVDLTQLFADHDAWHDKVIREREDEFAAFENSLDHVSSALGQVQEKNQNVISKVLSVEAQVEALKNQLKQQIQADRKSLSERFSSPYESQNGDGIAGF</sequence>
<dbReference type="InParanoid" id="A0A2R5G686"/>
<evidence type="ECO:0000313" key="7">
    <source>
        <dbReference type="Proteomes" id="UP000241890"/>
    </source>
</evidence>
<dbReference type="AlphaFoldDB" id="A0A2R5G686"/>
<feature type="domain" description="SH3" evidence="5">
    <location>
        <begin position="1"/>
        <end position="77"/>
    </location>
</feature>
<dbReference type="PROSITE" id="PS50002">
    <property type="entry name" value="SH3"/>
    <property type="match status" value="1"/>
</dbReference>
<feature type="region of interest" description="Disordered" evidence="4">
    <location>
        <begin position="165"/>
        <end position="215"/>
    </location>
</feature>
<evidence type="ECO:0000256" key="2">
    <source>
        <dbReference type="PROSITE-ProRule" id="PRU00192"/>
    </source>
</evidence>
<feature type="compositionally biased region" description="Polar residues" evidence="4">
    <location>
        <begin position="295"/>
        <end position="306"/>
    </location>
</feature>
<dbReference type="EMBL" id="BEYU01000018">
    <property type="protein sequence ID" value="GBG26045.1"/>
    <property type="molecule type" value="Genomic_DNA"/>
</dbReference>
<feature type="compositionally biased region" description="Low complexity" evidence="4">
    <location>
        <begin position="183"/>
        <end position="202"/>
    </location>
</feature>
<dbReference type="SMART" id="SM00326">
    <property type="entry name" value="SH3"/>
    <property type="match status" value="1"/>
</dbReference>
<reference evidence="6 7" key="1">
    <citation type="submission" date="2017-12" db="EMBL/GenBank/DDBJ databases">
        <title>Sequencing, de novo assembly and annotation of complete genome of a new Thraustochytrid species, strain FCC1311.</title>
        <authorList>
            <person name="Sedici K."/>
            <person name="Godart F."/>
            <person name="Aiese Cigliano R."/>
            <person name="Sanseverino W."/>
            <person name="Barakat M."/>
            <person name="Ortet P."/>
            <person name="Marechal E."/>
            <person name="Cagnac O."/>
            <person name="Amato A."/>
        </authorList>
    </citation>
    <scope>NUCLEOTIDE SEQUENCE [LARGE SCALE GENOMIC DNA]</scope>
</reference>
<proteinExistence type="predicted"/>
<evidence type="ECO:0000259" key="5">
    <source>
        <dbReference type="PROSITE" id="PS50002"/>
    </source>
</evidence>
<feature type="coiled-coil region" evidence="3">
    <location>
        <begin position="261"/>
        <end position="288"/>
    </location>
</feature>
<dbReference type="CDD" id="cd00174">
    <property type="entry name" value="SH3"/>
    <property type="match status" value="1"/>
</dbReference>
<evidence type="ECO:0000256" key="3">
    <source>
        <dbReference type="SAM" id="Coils"/>
    </source>
</evidence>
<keyword evidence="3" id="KW-0175">Coiled coil</keyword>
<accession>A0A2R5G686</accession>
<dbReference type="Gene3D" id="2.30.30.40">
    <property type="entry name" value="SH3 Domains"/>
    <property type="match status" value="1"/>
</dbReference>
<dbReference type="Proteomes" id="UP000241890">
    <property type="component" value="Unassembled WGS sequence"/>
</dbReference>
<organism evidence="6 7">
    <name type="scientific">Hondaea fermentalgiana</name>
    <dbReference type="NCBI Taxonomy" id="2315210"/>
    <lineage>
        <taxon>Eukaryota</taxon>
        <taxon>Sar</taxon>
        <taxon>Stramenopiles</taxon>
        <taxon>Bigyra</taxon>
        <taxon>Labyrinthulomycetes</taxon>
        <taxon>Thraustochytrida</taxon>
        <taxon>Thraustochytriidae</taxon>
        <taxon>Hondaea</taxon>
    </lineage>
</organism>
<evidence type="ECO:0000256" key="1">
    <source>
        <dbReference type="ARBA" id="ARBA00022443"/>
    </source>
</evidence>
<evidence type="ECO:0000313" key="6">
    <source>
        <dbReference type="EMBL" id="GBG26045.1"/>
    </source>
</evidence>
<comment type="caution">
    <text evidence="6">The sequence shown here is derived from an EMBL/GenBank/DDBJ whole genome shotgun (WGS) entry which is preliminary data.</text>
</comment>
<feature type="region of interest" description="Disordered" evidence="4">
    <location>
        <begin position="77"/>
        <end position="137"/>
    </location>
</feature>
<gene>
    <name evidence="6" type="ORF">FCC1311_022652</name>
</gene>
<dbReference type="InterPro" id="IPR001452">
    <property type="entry name" value="SH3_domain"/>
</dbReference>
<dbReference type="OrthoDB" id="10255964at2759"/>
<feature type="compositionally biased region" description="Low complexity" evidence="4">
    <location>
        <begin position="117"/>
        <end position="127"/>
    </location>
</feature>
<name>A0A2R5G686_9STRA</name>
<feature type="region of interest" description="Disordered" evidence="4">
    <location>
        <begin position="289"/>
        <end position="312"/>
    </location>
</feature>